<dbReference type="InterPro" id="IPR003593">
    <property type="entry name" value="AAA+_ATPase"/>
</dbReference>
<evidence type="ECO:0000256" key="8">
    <source>
        <dbReference type="ARBA" id="ARBA00022833"/>
    </source>
</evidence>
<dbReference type="NCBIfam" id="TIGR02397">
    <property type="entry name" value="dnaX_nterm"/>
    <property type="match status" value="1"/>
</dbReference>
<dbReference type="EMBL" id="FQZL01000005">
    <property type="protein sequence ID" value="SHI58535.1"/>
    <property type="molecule type" value="Genomic_DNA"/>
</dbReference>
<comment type="similarity">
    <text evidence="1">Belongs to the DnaX/STICHEL family.</text>
</comment>
<dbReference type="SUPFAM" id="SSF52540">
    <property type="entry name" value="P-loop containing nucleoside triphosphate hydrolases"/>
    <property type="match status" value="1"/>
</dbReference>
<evidence type="ECO:0000256" key="4">
    <source>
        <dbReference type="ARBA" id="ARBA00022695"/>
    </source>
</evidence>
<dbReference type="GO" id="GO:0046872">
    <property type="term" value="F:metal ion binding"/>
    <property type="evidence" value="ECO:0007669"/>
    <property type="project" value="UniProtKB-KW"/>
</dbReference>
<keyword evidence="7" id="KW-0547">Nucleotide-binding</keyword>
<accession>A0A1M6CBX6</accession>
<dbReference type="CDD" id="cd18137">
    <property type="entry name" value="HLD_clamp_pol_III_gamma_tau"/>
    <property type="match status" value="1"/>
</dbReference>
<reference evidence="14 15" key="1">
    <citation type="submission" date="2016-11" db="EMBL/GenBank/DDBJ databases">
        <authorList>
            <person name="Jaros S."/>
            <person name="Januszkiewicz K."/>
            <person name="Wedrychowicz H."/>
        </authorList>
    </citation>
    <scope>NUCLEOTIDE SEQUENCE [LARGE SCALE GENOMIC DNA]</scope>
    <source>
        <strain evidence="14 15">DSM 17477</strain>
    </source>
</reference>
<evidence type="ECO:0000256" key="2">
    <source>
        <dbReference type="ARBA" id="ARBA00012417"/>
    </source>
</evidence>
<dbReference type="InterPro" id="IPR048448">
    <property type="entry name" value="DnaX-like_C"/>
</dbReference>
<dbReference type="Pfam" id="PF12169">
    <property type="entry name" value="DNA_pol3_gamma3"/>
    <property type="match status" value="1"/>
</dbReference>
<dbReference type="InterPro" id="IPR008921">
    <property type="entry name" value="DNA_pol3_clamp-load_cplx_C"/>
</dbReference>
<dbReference type="RefSeq" id="WP_073047039.1">
    <property type="nucleotide sequence ID" value="NZ_FQZL01000005.1"/>
</dbReference>
<keyword evidence="4" id="KW-0548">Nucleotidyltransferase</keyword>
<keyword evidence="3" id="KW-0808">Transferase</keyword>
<evidence type="ECO:0000256" key="1">
    <source>
        <dbReference type="ARBA" id="ARBA00006360"/>
    </source>
</evidence>
<dbReference type="Gene3D" id="1.10.8.60">
    <property type="match status" value="1"/>
</dbReference>
<dbReference type="SMART" id="SM00382">
    <property type="entry name" value="AAA"/>
    <property type="match status" value="1"/>
</dbReference>
<dbReference type="FunFam" id="3.40.50.300:FF:000014">
    <property type="entry name" value="DNA polymerase III subunit gamma/tau"/>
    <property type="match status" value="1"/>
</dbReference>
<keyword evidence="5" id="KW-0235">DNA replication</keyword>
<dbReference type="NCBIfam" id="NF004046">
    <property type="entry name" value="PRK05563.1"/>
    <property type="match status" value="1"/>
</dbReference>
<dbReference type="Pfam" id="PF22608">
    <property type="entry name" value="DNAX_ATPase_lid"/>
    <property type="match status" value="1"/>
</dbReference>
<feature type="region of interest" description="Disordered" evidence="12">
    <location>
        <begin position="379"/>
        <end position="403"/>
    </location>
</feature>
<dbReference type="Proteomes" id="UP000184052">
    <property type="component" value="Unassembled WGS sequence"/>
</dbReference>
<evidence type="ECO:0000256" key="3">
    <source>
        <dbReference type="ARBA" id="ARBA00022679"/>
    </source>
</evidence>
<evidence type="ECO:0000256" key="10">
    <source>
        <dbReference type="ARBA" id="ARBA00022932"/>
    </source>
</evidence>
<dbReference type="InterPro" id="IPR045085">
    <property type="entry name" value="HLD_clamp_pol_III_gamma_tau"/>
</dbReference>
<dbReference type="EC" id="2.7.7.7" evidence="2"/>
<dbReference type="AlphaFoldDB" id="A0A1M6CBX6"/>
<evidence type="ECO:0000313" key="14">
    <source>
        <dbReference type="EMBL" id="SHI58535.1"/>
    </source>
</evidence>
<dbReference type="GO" id="GO:0005524">
    <property type="term" value="F:ATP binding"/>
    <property type="evidence" value="ECO:0007669"/>
    <property type="project" value="UniProtKB-KW"/>
</dbReference>
<dbReference type="GO" id="GO:0003887">
    <property type="term" value="F:DNA-directed DNA polymerase activity"/>
    <property type="evidence" value="ECO:0007669"/>
    <property type="project" value="UniProtKB-KW"/>
</dbReference>
<dbReference type="PANTHER" id="PTHR11669">
    <property type="entry name" value="REPLICATION FACTOR C / DNA POLYMERASE III GAMMA-TAU SUBUNIT"/>
    <property type="match status" value="1"/>
</dbReference>
<feature type="domain" description="AAA+ ATPase" evidence="13">
    <location>
        <begin position="37"/>
        <end position="179"/>
    </location>
</feature>
<dbReference type="InterPro" id="IPR050238">
    <property type="entry name" value="DNA_Rep/Repair_Clamp_Loader"/>
</dbReference>
<evidence type="ECO:0000256" key="9">
    <source>
        <dbReference type="ARBA" id="ARBA00022840"/>
    </source>
</evidence>
<dbReference type="Pfam" id="PF20964">
    <property type="entry name" value="DnaX_C"/>
    <property type="match status" value="1"/>
</dbReference>
<dbReference type="CDD" id="cd00009">
    <property type="entry name" value="AAA"/>
    <property type="match status" value="1"/>
</dbReference>
<sequence length="537" mass="60655">MSHQAIYRKYRPKTFDEVVGQDHVTETLKNQIMRDSTAHAYLFSGIRGTGKTSTAKIFARAVNCTNNTDGNPCNECETCLSILSERNMDVIEMDAASNNSVEDIRDLREKVKFLPSQSRFKVYIIDEVHMLSKGAFNALLKTLEEPPEHLLFILATTEPQKIPATILSRCQRFDLKRISVGDMMSAMKEICDDIGIEAEENALRMIANSSEGALRDALSILDRCLVYSVDKITYEDVVTLLGTVNYNTIIRFTDILIEKDIKELLTVLDEILSQGKEITLFLEGLIEHLRNLLILKSVEDGQSFVNTGEDAIKLMKGQSMKVSVDDNIRYIEELSETLALCKRAVNSRILLETSLIKLLSTKTAAAVETVYIERPVVETQPKDTVNEPPAKRNTDHGAGDEAAASQSVLVEEPVVLSGDDAEILKQVQENWGLILQTVKKQRISLNAIVKESQPYRVVKGEVILRFAEQYTFHLNRANAKESIAFMEQVFKNILKKDLKVRFIIEDSKKKESDEEIRKKINEKAFELFGKDKVKIID</sequence>
<dbReference type="InterPro" id="IPR012763">
    <property type="entry name" value="DNA_pol_III_sug/sutau_N"/>
</dbReference>
<keyword evidence="10" id="KW-0239">DNA-directed DNA polymerase</keyword>
<evidence type="ECO:0000259" key="13">
    <source>
        <dbReference type="SMART" id="SM00382"/>
    </source>
</evidence>
<feature type="compositionally biased region" description="Basic and acidic residues" evidence="12">
    <location>
        <begin position="380"/>
        <end position="399"/>
    </location>
</feature>
<protein>
    <recommendedName>
        <fullName evidence="2">DNA-directed DNA polymerase</fullName>
        <ecNumber evidence="2">2.7.7.7</ecNumber>
    </recommendedName>
</protein>
<evidence type="ECO:0000256" key="7">
    <source>
        <dbReference type="ARBA" id="ARBA00022741"/>
    </source>
</evidence>
<evidence type="ECO:0000313" key="15">
    <source>
        <dbReference type="Proteomes" id="UP000184052"/>
    </source>
</evidence>
<keyword evidence="9" id="KW-0067">ATP-binding</keyword>
<dbReference type="InterPro" id="IPR022754">
    <property type="entry name" value="DNA_pol_III_gamma-3"/>
</dbReference>
<dbReference type="GO" id="GO:0009360">
    <property type="term" value="C:DNA polymerase III complex"/>
    <property type="evidence" value="ECO:0007669"/>
    <property type="project" value="InterPro"/>
</dbReference>
<dbReference type="GO" id="GO:0006261">
    <property type="term" value="P:DNA-templated DNA replication"/>
    <property type="evidence" value="ECO:0007669"/>
    <property type="project" value="TreeGrafter"/>
</dbReference>
<evidence type="ECO:0000256" key="5">
    <source>
        <dbReference type="ARBA" id="ARBA00022705"/>
    </source>
</evidence>
<evidence type="ECO:0000256" key="6">
    <source>
        <dbReference type="ARBA" id="ARBA00022723"/>
    </source>
</evidence>
<proteinExistence type="inferred from homology"/>
<gene>
    <name evidence="14" type="ORF">SAMN02745751_00656</name>
</gene>
<dbReference type="STRING" id="1121476.SAMN02745751_00656"/>
<keyword evidence="15" id="KW-1185">Reference proteome</keyword>
<dbReference type="PANTHER" id="PTHR11669:SF0">
    <property type="entry name" value="PROTEIN STICHEL-LIKE 2"/>
    <property type="match status" value="1"/>
</dbReference>
<name>A0A1M6CBX6_9FIRM</name>
<evidence type="ECO:0000256" key="12">
    <source>
        <dbReference type="SAM" id="MobiDB-lite"/>
    </source>
</evidence>
<dbReference type="GO" id="GO:0003677">
    <property type="term" value="F:DNA binding"/>
    <property type="evidence" value="ECO:0007669"/>
    <property type="project" value="InterPro"/>
</dbReference>
<dbReference type="OrthoDB" id="9810148at2"/>
<evidence type="ECO:0000256" key="11">
    <source>
        <dbReference type="ARBA" id="ARBA00049244"/>
    </source>
</evidence>
<dbReference type="Pfam" id="PF13177">
    <property type="entry name" value="DNA_pol3_delta2"/>
    <property type="match status" value="1"/>
</dbReference>
<comment type="catalytic activity">
    <reaction evidence="11">
        <text>DNA(n) + a 2'-deoxyribonucleoside 5'-triphosphate = DNA(n+1) + diphosphate</text>
        <dbReference type="Rhea" id="RHEA:22508"/>
        <dbReference type="Rhea" id="RHEA-COMP:17339"/>
        <dbReference type="Rhea" id="RHEA-COMP:17340"/>
        <dbReference type="ChEBI" id="CHEBI:33019"/>
        <dbReference type="ChEBI" id="CHEBI:61560"/>
        <dbReference type="ChEBI" id="CHEBI:173112"/>
        <dbReference type="EC" id="2.7.7.7"/>
    </reaction>
</comment>
<organism evidence="14 15">
    <name type="scientific">Dethiosulfatibacter aminovorans DSM 17477</name>
    <dbReference type="NCBI Taxonomy" id="1121476"/>
    <lineage>
        <taxon>Bacteria</taxon>
        <taxon>Bacillati</taxon>
        <taxon>Bacillota</taxon>
        <taxon>Tissierellia</taxon>
        <taxon>Dethiosulfatibacter</taxon>
    </lineage>
</organism>
<dbReference type="Gene3D" id="1.20.272.10">
    <property type="match status" value="1"/>
</dbReference>
<dbReference type="Gene3D" id="3.40.50.300">
    <property type="entry name" value="P-loop containing nucleotide triphosphate hydrolases"/>
    <property type="match status" value="1"/>
</dbReference>
<keyword evidence="6" id="KW-0479">Metal-binding</keyword>
<keyword evidence="8" id="KW-0862">Zinc</keyword>
<dbReference type="InterPro" id="IPR027417">
    <property type="entry name" value="P-loop_NTPase"/>
</dbReference>
<dbReference type="SUPFAM" id="SSF48019">
    <property type="entry name" value="post-AAA+ oligomerization domain-like"/>
    <property type="match status" value="1"/>
</dbReference>